<evidence type="ECO:0000259" key="7">
    <source>
        <dbReference type="PROSITE" id="PS50888"/>
    </source>
</evidence>
<evidence type="ECO:0000256" key="6">
    <source>
        <dbReference type="SAM" id="MobiDB-lite"/>
    </source>
</evidence>
<name>A0AAV0P3B7_9ROSI</name>
<reference evidence="8" key="1">
    <citation type="submission" date="2022-08" db="EMBL/GenBank/DDBJ databases">
        <authorList>
            <person name="Gutierrez-Valencia J."/>
        </authorList>
    </citation>
    <scope>NUCLEOTIDE SEQUENCE</scope>
</reference>
<dbReference type="SMART" id="SM00353">
    <property type="entry name" value="HLH"/>
    <property type="match status" value="1"/>
</dbReference>
<keyword evidence="3" id="KW-0804">Transcription</keyword>
<dbReference type="Pfam" id="PF00010">
    <property type="entry name" value="HLH"/>
    <property type="match status" value="1"/>
</dbReference>
<dbReference type="GO" id="GO:0005634">
    <property type="term" value="C:nucleus"/>
    <property type="evidence" value="ECO:0007669"/>
    <property type="project" value="UniProtKB-SubCell"/>
</dbReference>
<evidence type="ECO:0000256" key="4">
    <source>
        <dbReference type="ARBA" id="ARBA00023242"/>
    </source>
</evidence>
<organism evidence="8 9">
    <name type="scientific">Linum tenue</name>
    <dbReference type="NCBI Taxonomy" id="586396"/>
    <lineage>
        <taxon>Eukaryota</taxon>
        <taxon>Viridiplantae</taxon>
        <taxon>Streptophyta</taxon>
        <taxon>Embryophyta</taxon>
        <taxon>Tracheophyta</taxon>
        <taxon>Spermatophyta</taxon>
        <taxon>Magnoliopsida</taxon>
        <taxon>eudicotyledons</taxon>
        <taxon>Gunneridae</taxon>
        <taxon>Pentapetalae</taxon>
        <taxon>rosids</taxon>
        <taxon>fabids</taxon>
        <taxon>Malpighiales</taxon>
        <taxon>Linaceae</taxon>
        <taxon>Linum</taxon>
    </lineage>
</organism>
<evidence type="ECO:0000313" key="9">
    <source>
        <dbReference type="Proteomes" id="UP001154282"/>
    </source>
</evidence>
<gene>
    <name evidence="8" type="ORF">LITE_LOCUS36678</name>
</gene>
<keyword evidence="5" id="KW-0175">Coiled coil</keyword>
<comment type="subcellular location">
    <subcellularLocation>
        <location evidence="1">Nucleus</location>
    </subcellularLocation>
</comment>
<keyword evidence="2" id="KW-0805">Transcription regulation</keyword>
<dbReference type="EMBL" id="CAMGYJ010000008">
    <property type="protein sequence ID" value="CAI0465592.1"/>
    <property type="molecule type" value="Genomic_DNA"/>
</dbReference>
<evidence type="ECO:0000256" key="2">
    <source>
        <dbReference type="ARBA" id="ARBA00023015"/>
    </source>
</evidence>
<evidence type="ECO:0000313" key="8">
    <source>
        <dbReference type="EMBL" id="CAI0465592.1"/>
    </source>
</evidence>
<dbReference type="GO" id="GO:0046983">
    <property type="term" value="F:protein dimerization activity"/>
    <property type="evidence" value="ECO:0007669"/>
    <property type="project" value="InterPro"/>
</dbReference>
<dbReference type="InterPro" id="IPR036638">
    <property type="entry name" value="HLH_DNA-bd_sf"/>
</dbReference>
<feature type="coiled-coil region" evidence="5">
    <location>
        <begin position="34"/>
        <end position="61"/>
    </location>
</feature>
<dbReference type="Proteomes" id="UP001154282">
    <property type="component" value="Unassembled WGS sequence"/>
</dbReference>
<dbReference type="InterPro" id="IPR011598">
    <property type="entry name" value="bHLH_dom"/>
</dbReference>
<evidence type="ECO:0000256" key="5">
    <source>
        <dbReference type="SAM" id="Coils"/>
    </source>
</evidence>
<feature type="compositionally biased region" description="Basic and acidic residues" evidence="6">
    <location>
        <begin position="1"/>
        <end position="16"/>
    </location>
</feature>
<protein>
    <recommendedName>
        <fullName evidence="7">BHLH domain-containing protein</fullName>
    </recommendedName>
</protein>
<accession>A0AAV0P3B7</accession>
<dbReference type="PANTHER" id="PTHR46665">
    <property type="entry name" value="TRANSCRIPTION FACTOR BHLH041-RELATED-RELATED"/>
    <property type="match status" value="1"/>
</dbReference>
<keyword evidence="9" id="KW-1185">Reference proteome</keyword>
<dbReference type="Gene3D" id="4.10.280.10">
    <property type="entry name" value="Helix-loop-helix DNA-binding domain"/>
    <property type="match status" value="1"/>
</dbReference>
<dbReference type="InterPro" id="IPR044658">
    <property type="entry name" value="bHLH92/bHLH041-like"/>
</dbReference>
<dbReference type="SUPFAM" id="SSF47459">
    <property type="entry name" value="HLH, helix-loop-helix DNA-binding domain"/>
    <property type="match status" value="1"/>
</dbReference>
<dbReference type="AlphaFoldDB" id="A0AAV0P3B7"/>
<evidence type="ECO:0000256" key="3">
    <source>
        <dbReference type="ARBA" id="ARBA00023163"/>
    </source>
</evidence>
<feature type="domain" description="BHLH" evidence="7">
    <location>
        <begin position="1"/>
        <end position="44"/>
    </location>
</feature>
<sequence>MMTERLRREREKEAYADLHSILPPGTKNEKNAIMRGAMLRIQELQGHKQALERRITELQDAGIESDQRESDSRLTKKIRIKVVNPTSGLDSILDVLHLLKRLGAETTSIESRFSRQELEAAMDVDTQMEADDVEEAVQRSLYDTERKLLSRGSPRSCVSQN</sequence>
<dbReference type="PROSITE" id="PS50888">
    <property type="entry name" value="BHLH"/>
    <property type="match status" value="1"/>
</dbReference>
<feature type="region of interest" description="Disordered" evidence="6">
    <location>
        <begin position="1"/>
        <end position="29"/>
    </location>
</feature>
<proteinExistence type="predicted"/>
<keyword evidence="4" id="KW-0539">Nucleus</keyword>
<dbReference type="PANTHER" id="PTHR46665:SF6">
    <property type="entry name" value="TRANSCRIPTION FACTOR BHLH92"/>
    <property type="match status" value="1"/>
</dbReference>
<comment type="caution">
    <text evidence="8">The sequence shown here is derived from an EMBL/GenBank/DDBJ whole genome shotgun (WGS) entry which is preliminary data.</text>
</comment>
<evidence type="ECO:0000256" key="1">
    <source>
        <dbReference type="ARBA" id="ARBA00004123"/>
    </source>
</evidence>